<dbReference type="Proteomes" id="UP001319104">
    <property type="component" value="Unassembled WGS sequence"/>
</dbReference>
<gene>
    <name evidence="1" type="ORF">KI659_17760</name>
</gene>
<dbReference type="AlphaFoldDB" id="A0AAP2CJG3"/>
<protein>
    <submittedName>
        <fullName evidence="1">Uncharacterized protein</fullName>
    </submittedName>
</protein>
<keyword evidence="2" id="KW-1185">Reference proteome</keyword>
<dbReference type="Pfam" id="PF19637">
    <property type="entry name" value="DUF6140"/>
    <property type="match status" value="1"/>
</dbReference>
<accession>A0AAP2CJG3</accession>
<reference evidence="1 2" key="1">
    <citation type="submission" date="2021-05" db="EMBL/GenBank/DDBJ databases">
        <authorList>
            <person name="Zhang Z.D."/>
            <person name="Osman G."/>
        </authorList>
    </citation>
    <scope>NUCLEOTIDE SEQUENCE [LARGE SCALE GENOMIC DNA]</scope>
    <source>
        <strain evidence="1 2">KCTC 32217</strain>
    </source>
</reference>
<sequence>MALYKITVKLPVFNNGVRLEKGMQVDVVMASAAHYPLHYNRGQEVVNAFQRIYGVDLRKANAVSTAHLEVVKVG</sequence>
<dbReference type="InterPro" id="IPR046138">
    <property type="entry name" value="DUF6140"/>
</dbReference>
<dbReference type="RefSeq" id="WP_213946731.1">
    <property type="nucleotide sequence ID" value="NZ_JAHBGI010000026.1"/>
</dbReference>
<evidence type="ECO:0000313" key="1">
    <source>
        <dbReference type="EMBL" id="MBS9525871.1"/>
    </source>
</evidence>
<name>A0AAP2CJG3_9BACT</name>
<comment type="caution">
    <text evidence="1">The sequence shown here is derived from an EMBL/GenBank/DDBJ whole genome shotgun (WGS) entry which is preliminary data.</text>
</comment>
<proteinExistence type="predicted"/>
<organism evidence="1 2">
    <name type="scientific">Litoribacter ruber</name>
    <dbReference type="NCBI Taxonomy" id="702568"/>
    <lineage>
        <taxon>Bacteria</taxon>
        <taxon>Pseudomonadati</taxon>
        <taxon>Bacteroidota</taxon>
        <taxon>Cytophagia</taxon>
        <taxon>Cytophagales</taxon>
        <taxon>Cyclobacteriaceae</taxon>
        <taxon>Litoribacter</taxon>
    </lineage>
</organism>
<evidence type="ECO:0000313" key="2">
    <source>
        <dbReference type="Proteomes" id="UP001319104"/>
    </source>
</evidence>
<dbReference type="EMBL" id="JAHCMY010000021">
    <property type="protein sequence ID" value="MBS9525871.1"/>
    <property type="molecule type" value="Genomic_DNA"/>
</dbReference>